<protein>
    <submittedName>
        <fullName evidence="2">Uncharacterized protein</fullName>
    </submittedName>
</protein>
<dbReference type="RefSeq" id="XP_025527057.1">
    <property type="nucleotide sequence ID" value="XM_025665858.1"/>
</dbReference>
<feature type="region of interest" description="Disordered" evidence="1">
    <location>
        <begin position="37"/>
        <end position="56"/>
    </location>
</feature>
<dbReference type="EMBL" id="KZ824797">
    <property type="protein sequence ID" value="RAH81163.1"/>
    <property type="molecule type" value="Genomic_DNA"/>
</dbReference>
<reference evidence="2 3" key="1">
    <citation type="submission" date="2018-02" db="EMBL/GenBank/DDBJ databases">
        <title>The genomes of Aspergillus section Nigri reveals drivers in fungal speciation.</title>
        <authorList>
            <consortium name="DOE Joint Genome Institute"/>
            <person name="Vesth T.C."/>
            <person name="Nybo J."/>
            <person name="Theobald S."/>
            <person name="Brandl J."/>
            <person name="Frisvad J.C."/>
            <person name="Nielsen K.F."/>
            <person name="Lyhne E.K."/>
            <person name="Kogle M.E."/>
            <person name="Kuo A."/>
            <person name="Riley R."/>
            <person name="Clum A."/>
            <person name="Nolan M."/>
            <person name="Lipzen A."/>
            <person name="Salamov A."/>
            <person name="Henrissat B."/>
            <person name="Wiebenga A."/>
            <person name="De vries R.P."/>
            <person name="Grigoriev I.V."/>
            <person name="Mortensen U.H."/>
            <person name="Andersen M.R."/>
            <person name="Baker S.E."/>
        </authorList>
    </citation>
    <scope>NUCLEOTIDE SEQUENCE [LARGE SCALE GENOMIC DNA]</scope>
    <source>
        <strain evidence="2 3">CBS 114.51</strain>
    </source>
</reference>
<gene>
    <name evidence="2" type="ORF">BO86DRAFT_101822</name>
</gene>
<dbReference type="GeneID" id="37169550"/>
<dbReference type="AlphaFoldDB" id="A0A8T8WZ82"/>
<proteinExistence type="predicted"/>
<name>A0A8T8WZ82_ASPJA</name>
<sequence length="82" mass="8552">MAPLMLGILPTTLARESLESASGCDGTAEIHGLITPLNGQAAQPRPSRGQGRQIGPRARGVTSWKALSCSFSFWCVTIGLVG</sequence>
<organism evidence="2 3">
    <name type="scientific">Aspergillus japonicus CBS 114.51</name>
    <dbReference type="NCBI Taxonomy" id="1448312"/>
    <lineage>
        <taxon>Eukaryota</taxon>
        <taxon>Fungi</taxon>
        <taxon>Dikarya</taxon>
        <taxon>Ascomycota</taxon>
        <taxon>Pezizomycotina</taxon>
        <taxon>Eurotiomycetes</taxon>
        <taxon>Eurotiomycetidae</taxon>
        <taxon>Eurotiales</taxon>
        <taxon>Aspergillaceae</taxon>
        <taxon>Aspergillus</taxon>
        <taxon>Aspergillus subgen. Circumdati</taxon>
    </lineage>
</organism>
<evidence type="ECO:0000313" key="2">
    <source>
        <dbReference type="EMBL" id="RAH81163.1"/>
    </source>
</evidence>
<accession>A0A8T8WZ82</accession>
<keyword evidence="3" id="KW-1185">Reference proteome</keyword>
<dbReference type="Proteomes" id="UP000249497">
    <property type="component" value="Unassembled WGS sequence"/>
</dbReference>
<evidence type="ECO:0000313" key="3">
    <source>
        <dbReference type="Proteomes" id="UP000249497"/>
    </source>
</evidence>
<evidence type="ECO:0000256" key="1">
    <source>
        <dbReference type="SAM" id="MobiDB-lite"/>
    </source>
</evidence>